<name>A0AAW1I9N5_POPJA</name>
<keyword evidence="2" id="KW-0472">Membrane</keyword>
<dbReference type="AlphaFoldDB" id="A0AAW1I9N5"/>
<evidence type="ECO:0000313" key="3">
    <source>
        <dbReference type="EMBL" id="KAK9685670.1"/>
    </source>
</evidence>
<gene>
    <name evidence="3" type="ORF">QE152_g37865</name>
</gene>
<feature type="region of interest" description="Disordered" evidence="1">
    <location>
        <begin position="68"/>
        <end position="91"/>
    </location>
</feature>
<proteinExistence type="predicted"/>
<keyword evidence="2" id="KW-1133">Transmembrane helix</keyword>
<feature type="compositionally biased region" description="Low complexity" evidence="1">
    <location>
        <begin position="76"/>
        <end position="91"/>
    </location>
</feature>
<comment type="caution">
    <text evidence="3">The sequence shown here is derived from an EMBL/GenBank/DDBJ whole genome shotgun (WGS) entry which is preliminary data.</text>
</comment>
<feature type="compositionally biased region" description="Polar residues" evidence="1">
    <location>
        <begin position="1"/>
        <end position="18"/>
    </location>
</feature>
<evidence type="ECO:0000256" key="2">
    <source>
        <dbReference type="SAM" id="Phobius"/>
    </source>
</evidence>
<protein>
    <submittedName>
        <fullName evidence="3">Uncharacterized protein</fullName>
    </submittedName>
</protein>
<organism evidence="3 4">
    <name type="scientific">Popillia japonica</name>
    <name type="common">Japanese beetle</name>
    <dbReference type="NCBI Taxonomy" id="7064"/>
    <lineage>
        <taxon>Eukaryota</taxon>
        <taxon>Metazoa</taxon>
        <taxon>Ecdysozoa</taxon>
        <taxon>Arthropoda</taxon>
        <taxon>Hexapoda</taxon>
        <taxon>Insecta</taxon>
        <taxon>Pterygota</taxon>
        <taxon>Neoptera</taxon>
        <taxon>Endopterygota</taxon>
        <taxon>Coleoptera</taxon>
        <taxon>Polyphaga</taxon>
        <taxon>Scarabaeiformia</taxon>
        <taxon>Scarabaeidae</taxon>
        <taxon>Rutelinae</taxon>
        <taxon>Popillia</taxon>
    </lineage>
</organism>
<dbReference type="Proteomes" id="UP001458880">
    <property type="component" value="Unassembled WGS sequence"/>
</dbReference>
<dbReference type="EMBL" id="JASPKY010000760">
    <property type="protein sequence ID" value="KAK9685670.1"/>
    <property type="molecule type" value="Genomic_DNA"/>
</dbReference>
<feature type="transmembrane region" description="Helical" evidence="2">
    <location>
        <begin position="208"/>
        <end position="228"/>
    </location>
</feature>
<accession>A0AAW1I9N5</accession>
<keyword evidence="4" id="KW-1185">Reference proteome</keyword>
<sequence length="235" mass="26835">MTSQHFSTPPQANNSRPESLSVIEVGRRGGPSYEEPIYTSIVVNKNIEEDVLGITDYRLSSDYISNINSQGRYPSERISSSSSVSNTHNMSSAYKSPAKFQYTKSMESNIEDEPVGKKKIRQDGISLSKQEITVGYVKYQPTLDLDHNHRNEVVDLYNQNSTIHNNYSSDNLDAFNQSKDSFHSISRRNKHSEGSIPESKYLVFSLNFYWNLLIFPYFFGFSVICSYIQHILSKI</sequence>
<evidence type="ECO:0000256" key="1">
    <source>
        <dbReference type="SAM" id="MobiDB-lite"/>
    </source>
</evidence>
<reference evidence="3 4" key="1">
    <citation type="journal article" date="2024" name="BMC Genomics">
        <title>De novo assembly and annotation of Popillia japonica's genome with initial clues to its potential as an invasive pest.</title>
        <authorList>
            <person name="Cucini C."/>
            <person name="Boschi S."/>
            <person name="Funari R."/>
            <person name="Cardaioli E."/>
            <person name="Iannotti N."/>
            <person name="Marturano G."/>
            <person name="Paoli F."/>
            <person name="Bruttini M."/>
            <person name="Carapelli A."/>
            <person name="Frati F."/>
            <person name="Nardi F."/>
        </authorList>
    </citation>
    <scope>NUCLEOTIDE SEQUENCE [LARGE SCALE GENOMIC DNA]</scope>
    <source>
        <strain evidence="3">DMR45628</strain>
    </source>
</reference>
<feature type="region of interest" description="Disordered" evidence="1">
    <location>
        <begin position="1"/>
        <end position="20"/>
    </location>
</feature>
<evidence type="ECO:0000313" key="4">
    <source>
        <dbReference type="Proteomes" id="UP001458880"/>
    </source>
</evidence>
<keyword evidence="2" id="KW-0812">Transmembrane</keyword>